<dbReference type="EMBL" id="JAVDQS010000002">
    <property type="protein sequence ID" value="MDR6404088.1"/>
    <property type="molecule type" value="Genomic_DNA"/>
</dbReference>
<comment type="caution">
    <text evidence="1">The sequence shown here is derived from an EMBL/GenBank/DDBJ whole genome shotgun (WGS) entry which is preliminary data.</text>
</comment>
<name>A0ABU1LBK4_9FLAO</name>
<evidence type="ECO:0000313" key="1">
    <source>
        <dbReference type="EMBL" id="MDR6404088.1"/>
    </source>
</evidence>
<evidence type="ECO:0000313" key="2">
    <source>
        <dbReference type="Proteomes" id="UP001184853"/>
    </source>
</evidence>
<gene>
    <name evidence="1" type="ORF">J2781_001003</name>
</gene>
<organism evidence="1 2">
    <name type="scientific">Chryseobacterium geocarposphaerae</name>
    <dbReference type="NCBI Taxonomy" id="1416776"/>
    <lineage>
        <taxon>Bacteria</taxon>
        <taxon>Pseudomonadati</taxon>
        <taxon>Bacteroidota</taxon>
        <taxon>Flavobacteriia</taxon>
        <taxon>Flavobacteriales</taxon>
        <taxon>Weeksellaceae</taxon>
        <taxon>Chryseobacterium group</taxon>
        <taxon>Chryseobacterium</taxon>
    </lineage>
</organism>
<reference evidence="1 2" key="1">
    <citation type="submission" date="2023-07" db="EMBL/GenBank/DDBJ databases">
        <title>Sorghum-associated microbial communities from plants grown in Nebraska, USA.</title>
        <authorList>
            <person name="Schachtman D."/>
        </authorList>
    </citation>
    <scope>NUCLEOTIDE SEQUENCE [LARGE SCALE GENOMIC DNA]</scope>
    <source>
        <strain evidence="1 2">DS1709</strain>
    </source>
</reference>
<accession>A0ABU1LBK4</accession>
<protein>
    <submittedName>
        <fullName evidence="1">Uncharacterized protein</fullName>
    </submittedName>
</protein>
<dbReference type="Proteomes" id="UP001184853">
    <property type="component" value="Unassembled WGS sequence"/>
</dbReference>
<sequence>MIPLIITDKVLINVFLSESELRDTIAYFDKFIIHL</sequence>
<keyword evidence="2" id="KW-1185">Reference proteome</keyword>
<proteinExistence type="predicted"/>